<organism evidence="1 2">
    <name type="scientific">Euzebya pacifica</name>
    <dbReference type="NCBI Taxonomy" id="1608957"/>
    <lineage>
        <taxon>Bacteria</taxon>
        <taxon>Bacillati</taxon>
        <taxon>Actinomycetota</taxon>
        <taxon>Nitriliruptoria</taxon>
        <taxon>Euzebyales</taxon>
    </lineage>
</organism>
<sequence>MDVYVLITQPDQTEVPDLDIIVYPDFRKDDDGAAWLPTVEVKFSSDTNDHTEAFTQAMAAVAPIGGVVEKVTVDRGEIVRHVDGVPHEVPYTIVGVSEIARTRGVSRQHISRQSNEQGFPPVLANLSAGPVWQAGEVLRHLRDAARHKRGRSNTRARY</sequence>
<dbReference type="AlphaFoldDB" id="A0A346Y727"/>
<dbReference type="KEGG" id="euz:DVS28_b0534"/>
<dbReference type="Proteomes" id="UP000264006">
    <property type="component" value="Plasmid pEDY32-46I"/>
</dbReference>
<dbReference type="RefSeq" id="WP_114594839.1">
    <property type="nucleotide sequence ID" value="NZ_CP031166.1"/>
</dbReference>
<geneLocation type="plasmid" evidence="2">
    <name>pedy32-46i</name>
</geneLocation>
<name>A0A346Y727_9ACTN</name>
<dbReference type="EMBL" id="CP031166">
    <property type="protein sequence ID" value="AXV10274.1"/>
    <property type="molecule type" value="Genomic_DNA"/>
</dbReference>
<gene>
    <name evidence="1" type="ORF">DVS28_b0534</name>
</gene>
<reference evidence="1 2" key="1">
    <citation type="submission" date="2018-09" db="EMBL/GenBank/DDBJ databases">
        <title>Complete genome sequence of Euzebya sp. DY32-46 isolated from seawater of Pacific Ocean.</title>
        <authorList>
            <person name="Xu L."/>
            <person name="Wu Y.-H."/>
            <person name="Xu X.-W."/>
        </authorList>
    </citation>
    <scope>NUCLEOTIDE SEQUENCE [LARGE SCALE GENOMIC DNA]</scope>
    <source>
        <strain evidence="1 2">DY32-46</strain>
        <plasmid evidence="2">pedy32-46i</plasmid>
    </source>
</reference>
<keyword evidence="2" id="KW-1185">Reference proteome</keyword>
<proteinExistence type="predicted"/>
<keyword evidence="1" id="KW-0614">Plasmid</keyword>
<protein>
    <submittedName>
        <fullName evidence="1">Uncharacterized protein</fullName>
    </submittedName>
</protein>
<evidence type="ECO:0000313" key="2">
    <source>
        <dbReference type="Proteomes" id="UP000264006"/>
    </source>
</evidence>
<evidence type="ECO:0000313" key="1">
    <source>
        <dbReference type="EMBL" id="AXV10274.1"/>
    </source>
</evidence>
<accession>A0A346Y727</accession>